<organism evidence="1 2">
    <name type="scientific">Oceanobacter antarcticus</name>
    <dbReference type="NCBI Taxonomy" id="3133425"/>
    <lineage>
        <taxon>Bacteria</taxon>
        <taxon>Pseudomonadati</taxon>
        <taxon>Pseudomonadota</taxon>
        <taxon>Gammaproteobacteria</taxon>
        <taxon>Oceanospirillales</taxon>
        <taxon>Oceanospirillaceae</taxon>
        <taxon>Oceanobacter</taxon>
    </lineage>
</organism>
<protein>
    <recommendedName>
        <fullName evidence="3">Phage protein</fullName>
    </recommendedName>
</protein>
<name>A0ABW8NES3_9GAMM</name>
<evidence type="ECO:0008006" key="3">
    <source>
        <dbReference type="Google" id="ProtNLM"/>
    </source>
</evidence>
<keyword evidence="2" id="KW-1185">Reference proteome</keyword>
<evidence type="ECO:0000313" key="2">
    <source>
        <dbReference type="Proteomes" id="UP001620597"/>
    </source>
</evidence>
<dbReference type="Proteomes" id="UP001620597">
    <property type="component" value="Unassembled WGS sequence"/>
</dbReference>
<gene>
    <name evidence="1" type="ORF">WG929_03415</name>
</gene>
<dbReference type="EMBL" id="JBBKTX010000003">
    <property type="protein sequence ID" value="MFK4751452.1"/>
    <property type="molecule type" value="Genomic_DNA"/>
</dbReference>
<evidence type="ECO:0000313" key="1">
    <source>
        <dbReference type="EMBL" id="MFK4751452.1"/>
    </source>
</evidence>
<proteinExistence type="predicted"/>
<sequence length="100" mass="11749">MNATKIRISGAEFLLPDTHSDYEFPTYIMEHRSEIQQKIAGAKMMLKNPMSYEQLVDIPDMTEFKQKTGIIGWPFDMRDVNLYELDRCINITMTINLDRE</sequence>
<comment type="caution">
    <text evidence="1">The sequence shown here is derived from an EMBL/GenBank/DDBJ whole genome shotgun (WGS) entry which is preliminary data.</text>
</comment>
<reference evidence="1 2" key="1">
    <citation type="submission" date="2024-03" db="EMBL/GenBank/DDBJ databases">
        <title>High-quality draft genome sequence of Oceanobacter sp. wDCs-4.</title>
        <authorList>
            <person name="Dong C."/>
        </authorList>
    </citation>
    <scope>NUCLEOTIDE SEQUENCE [LARGE SCALE GENOMIC DNA]</scope>
    <source>
        <strain evidence="2">wDCs-4</strain>
    </source>
</reference>
<dbReference type="RefSeq" id="WP_416204909.1">
    <property type="nucleotide sequence ID" value="NZ_JBBKTX010000003.1"/>
</dbReference>
<accession>A0ABW8NES3</accession>